<gene>
    <name evidence="1" type="ORF">RHMOL_Rhmol04G0260200</name>
</gene>
<keyword evidence="2" id="KW-1185">Reference proteome</keyword>
<evidence type="ECO:0000313" key="2">
    <source>
        <dbReference type="Proteomes" id="UP001062846"/>
    </source>
</evidence>
<sequence length="66" mass="7125">MTSHSHISSPMSNRSADASWSPRGSLPSSLSSKHSPSKPKPRIQFPAVRKGISEEQFSSKNSLNSS</sequence>
<dbReference type="EMBL" id="CM046391">
    <property type="protein sequence ID" value="KAI8560489.1"/>
    <property type="molecule type" value="Genomic_DNA"/>
</dbReference>
<name>A0ACC0P5K4_RHOML</name>
<comment type="caution">
    <text evidence="1">The sequence shown here is derived from an EMBL/GenBank/DDBJ whole genome shotgun (WGS) entry which is preliminary data.</text>
</comment>
<organism evidence="1 2">
    <name type="scientific">Rhododendron molle</name>
    <name type="common">Chinese azalea</name>
    <name type="synonym">Azalea mollis</name>
    <dbReference type="NCBI Taxonomy" id="49168"/>
    <lineage>
        <taxon>Eukaryota</taxon>
        <taxon>Viridiplantae</taxon>
        <taxon>Streptophyta</taxon>
        <taxon>Embryophyta</taxon>
        <taxon>Tracheophyta</taxon>
        <taxon>Spermatophyta</taxon>
        <taxon>Magnoliopsida</taxon>
        <taxon>eudicotyledons</taxon>
        <taxon>Gunneridae</taxon>
        <taxon>Pentapetalae</taxon>
        <taxon>asterids</taxon>
        <taxon>Ericales</taxon>
        <taxon>Ericaceae</taxon>
        <taxon>Ericoideae</taxon>
        <taxon>Rhodoreae</taxon>
        <taxon>Rhododendron</taxon>
    </lineage>
</organism>
<reference evidence="1" key="1">
    <citation type="submission" date="2022-02" db="EMBL/GenBank/DDBJ databases">
        <title>Plant Genome Project.</title>
        <authorList>
            <person name="Zhang R.-G."/>
        </authorList>
    </citation>
    <scope>NUCLEOTIDE SEQUENCE</scope>
    <source>
        <strain evidence="1">AT1</strain>
    </source>
</reference>
<evidence type="ECO:0000313" key="1">
    <source>
        <dbReference type="EMBL" id="KAI8560489.1"/>
    </source>
</evidence>
<proteinExistence type="predicted"/>
<accession>A0ACC0P5K4</accession>
<protein>
    <submittedName>
        <fullName evidence="1">Uncharacterized protein</fullName>
    </submittedName>
</protein>
<dbReference type="Proteomes" id="UP001062846">
    <property type="component" value="Chromosome 4"/>
</dbReference>